<organism evidence="1 2">
    <name type="scientific">Plantactinospora alkalitolerans</name>
    <dbReference type="NCBI Taxonomy" id="2789879"/>
    <lineage>
        <taxon>Bacteria</taxon>
        <taxon>Bacillati</taxon>
        <taxon>Actinomycetota</taxon>
        <taxon>Actinomycetes</taxon>
        <taxon>Micromonosporales</taxon>
        <taxon>Micromonosporaceae</taxon>
        <taxon>Plantactinospora</taxon>
    </lineage>
</organism>
<proteinExistence type="predicted"/>
<name>A0ABS0H5Y1_9ACTN</name>
<reference evidence="1 2" key="1">
    <citation type="submission" date="2020-11" db="EMBL/GenBank/DDBJ databases">
        <title>A novel isolate from a Black sea contaminated sediment with potential to produce alkanes: Plantactinospora alkalitolerans sp. nov.</title>
        <authorList>
            <person name="Carro L."/>
            <person name="Veyisoglu A."/>
            <person name="Guven K."/>
            <person name="Schumann P."/>
            <person name="Klenk H.-P."/>
            <person name="Sahin N."/>
        </authorList>
    </citation>
    <scope>NUCLEOTIDE SEQUENCE [LARGE SCALE GENOMIC DNA]</scope>
    <source>
        <strain evidence="1 2">S1510</strain>
    </source>
</reference>
<dbReference type="Gene3D" id="3.30.530.20">
    <property type="match status" value="1"/>
</dbReference>
<evidence type="ECO:0000313" key="1">
    <source>
        <dbReference type="EMBL" id="MBF9133879.1"/>
    </source>
</evidence>
<dbReference type="SUPFAM" id="SSF55961">
    <property type="entry name" value="Bet v1-like"/>
    <property type="match status" value="1"/>
</dbReference>
<dbReference type="InterPro" id="IPR019587">
    <property type="entry name" value="Polyketide_cyclase/dehydratase"/>
</dbReference>
<dbReference type="InterPro" id="IPR023393">
    <property type="entry name" value="START-like_dom_sf"/>
</dbReference>
<dbReference type="Pfam" id="PF10604">
    <property type="entry name" value="Polyketide_cyc2"/>
    <property type="match status" value="1"/>
</dbReference>
<protein>
    <submittedName>
        <fullName evidence="1">SRPBCC family protein</fullName>
    </submittedName>
</protein>
<comment type="caution">
    <text evidence="1">The sequence shown here is derived from an EMBL/GenBank/DDBJ whole genome shotgun (WGS) entry which is preliminary data.</text>
</comment>
<evidence type="ECO:0000313" key="2">
    <source>
        <dbReference type="Proteomes" id="UP000638560"/>
    </source>
</evidence>
<gene>
    <name evidence="1" type="ORF">I0C86_33830</name>
</gene>
<accession>A0ABS0H5Y1</accession>
<dbReference type="RefSeq" id="WP_196205378.1">
    <property type="nucleotide sequence ID" value="NZ_JADPUN010000300.1"/>
</dbReference>
<keyword evidence="2" id="KW-1185">Reference proteome</keyword>
<dbReference type="EMBL" id="JADPUN010000300">
    <property type="protein sequence ID" value="MBF9133879.1"/>
    <property type="molecule type" value="Genomic_DNA"/>
</dbReference>
<sequence>MTSTTGEPVVEVSRRIEAPAEDIFRILADPGRHRDFDGSGMLRGGVADAVVSGVGDVFVMRMHYERYGDYEMNNQVVEYEPDRRLGWEPRPGRGHPDATATGAAWGHRWIFDLLPDGPGATIVTETFDGSRMPEEKRAEVDSGRAWWQTQMASTLERLAQLLEVTPASPPGQRH</sequence>
<dbReference type="Proteomes" id="UP000638560">
    <property type="component" value="Unassembled WGS sequence"/>
</dbReference>